<comment type="caution">
    <text evidence="1">The sequence shown here is derived from an EMBL/GenBank/DDBJ whole genome shotgun (WGS) entry which is preliminary data.</text>
</comment>
<accession>X1L5M3</accession>
<reference evidence="1" key="1">
    <citation type="journal article" date="2014" name="Front. Microbiol.">
        <title>High frequency of phylogenetically diverse reductive dehalogenase-homologous genes in deep subseafloor sedimentary metagenomes.</title>
        <authorList>
            <person name="Kawai M."/>
            <person name="Futagami T."/>
            <person name="Toyoda A."/>
            <person name="Takaki Y."/>
            <person name="Nishi S."/>
            <person name="Hori S."/>
            <person name="Arai W."/>
            <person name="Tsubouchi T."/>
            <person name="Morono Y."/>
            <person name="Uchiyama I."/>
            <person name="Ito T."/>
            <person name="Fujiyama A."/>
            <person name="Inagaki F."/>
            <person name="Takami H."/>
        </authorList>
    </citation>
    <scope>NUCLEOTIDE SEQUENCE</scope>
    <source>
        <strain evidence="1">Expedition CK06-06</strain>
    </source>
</reference>
<name>X1L5M3_9ZZZZ</name>
<protein>
    <submittedName>
        <fullName evidence="1">Uncharacterized protein</fullName>
    </submittedName>
</protein>
<gene>
    <name evidence="1" type="ORF">S06H3_01528</name>
</gene>
<sequence>MLVAQEYHKSGVMGFPTNAGVSEARNGESGQGERACVGKLVNTYLTGSLDDTRTINVFDQVVWQPFKGYSAFDIYIDNKLFNRVWY</sequence>
<dbReference type="AlphaFoldDB" id="X1L5M3"/>
<organism evidence="1">
    <name type="scientific">marine sediment metagenome</name>
    <dbReference type="NCBI Taxonomy" id="412755"/>
    <lineage>
        <taxon>unclassified sequences</taxon>
        <taxon>metagenomes</taxon>
        <taxon>ecological metagenomes</taxon>
    </lineage>
</organism>
<evidence type="ECO:0000313" key="1">
    <source>
        <dbReference type="EMBL" id="GAH97734.1"/>
    </source>
</evidence>
<dbReference type="EMBL" id="BARV01000388">
    <property type="protein sequence ID" value="GAH97734.1"/>
    <property type="molecule type" value="Genomic_DNA"/>
</dbReference>
<proteinExistence type="predicted"/>